<dbReference type="HOGENOM" id="CLU_2092849_0_0_9"/>
<name>I4A992_DESDJ</name>
<dbReference type="SMART" id="SM00257">
    <property type="entry name" value="LysM"/>
    <property type="match status" value="1"/>
</dbReference>
<dbReference type="Pfam" id="PF01476">
    <property type="entry name" value="LysM"/>
    <property type="match status" value="1"/>
</dbReference>
<dbReference type="AlphaFoldDB" id="I4A992"/>
<keyword evidence="1" id="KW-0812">Transmembrane</keyword>
<dbReference type="EMBL" id="CP003348">
    <property type="protein sequence ID" value="AFM00527.1"/>
    <property type="molecule type" value="Genomic_DNA"/>
</dbReference>
<evidence type="ECO:0000313" key="4">
    <source>
        <dbReference type="Proteomes" id="UP000006053"/>
    </source>
</evidence>
<dbReference type="InterPro" id="IPR018392">
    <property type="entry name" value="LysM"/>
</dbReference>
<keyword evidence="1" id="KW-0472">Membrane</keyword>
<dbReference type="Gene3D" id="3.10.350.10">
    <property type="entry name" value="LysM domain"/>
    <property type="match status" value="1"/>
</dbReference>
<evidence type="ECO:0000259" key="2">
    <source>
        <dbReference type="PROSITE" id="PS51782"/>
    </source>
</evidence>
<feature type="domain" description="LysM" evidence="2">
    <location>
        <begin position="64"/>
        <end position="113"/>
    </location>
</feature>
<dbReference type="SUPFAM" id="SSF54106">
    <property type="entry name" value="LysM domain"/>
    <property type="match status" value="1"/>
</dbReference>
<keyword evidence="4" id="KW-1185">Reference proteome</keyword>
<keyword evidence="1" id="KW-1133">Transmembrane helix</keyword>
<evidence type="ECO:0000313" key="3">
    <source>
        <dbReference type="EMBL" id="AFM00527.1"/>
    </source>
</evidence>
<gene>
    <name evidence="3" type="ordered locus">Desde_2181</name>
</gene>
<dbReference type="Proteomes" id="UP000006053">
    <property type="component" value="Chromosome"/>
</dbReference>
<evidence type="ECO:0000256" key="1">
    <source>
        <dbReference type="SAM" id="Phobius"/>
    </source>
</evidence>
<dbReference type="STRING" id="756499.Desde_2181"/>
<dbReference type="OrthoDB" id="1716479at2"/>
<reference evidence="4" key="1">
    <citation type="submission" date="2012-06" db="EMBL/GenBank/DDBJ databases">
        <title>Complete sequence of Desulfitobacterium dehalogenans ATCC 51507.</title>
        <authorList>
            <person name="Lucas S."/>
            <person name="Han J."/>
            <person name="Lapidus A."/>
            <person name="Cheng J.-F."/>
            <person name="Goodwin L."/>
            <person name="Pitluck S."/>
            <person name="Peters L."/>
            <person name="Ovchinnikova G."/>
            <person name="Teshima H."/>
            <person name="Detter J.C."/>
            <person name="Han C."/>
            <person name="Tapia R."/>
            <person name="Land M."/>
            <person name="Hauser L."/>
            <person name="Kyrpides N."/>
            <person name="Ivanova N."/>
            <person name="Pagani I."/>
            <person name="Kruse T."/>
            <person name="de Vos W.M."/>
            <person name="Smidt H."/>
            <person name="Woyke T."/>
        </authorList>
    </citation>
    <scope>NUCLEOTIDE SEQUENCE [LARGE SCALE GENOMIC DNA]</scope>
    <source>
        <strain evidence="4">ATCC 51507 / DSM 9161 / JW/IU-DC1</strain>
    </source>
</reference>
<dbReference type="CDD" id="cd00118">
    <property type="entry name" value="LysM"/>
    <property type="match status" value="1"/>
</dbReference>
<feature type="transmembrane region" description="Helical" evidence="1">
    <location>
        <begin position="30"/>
        <end position="49"/>
    </location>
</feature>
<organism evidence="3 4">
    <name type="scientific">Desulfitobacterium dehalogenans (strain ATCC 51507 / DSM 9161 / JW/IU-DC1)</name>
    <dbReference type="NCBI Taxonomy" id="756499"/>
    <lineage>
        <taxon>Bacteria</taxon>
        <taxon>Bacillati</taxon>
        <taxon>Bacillota</taxon>
        <taxon>Clostridia</taxon>
        <taxon>Eubacteriales</taxon>
        <taxon>Desulfitobacteriaceae</taxon>
        <taxon>Desulfitobacterium</taxon>
    </lineage>
</organism>
<protein>
    <submittedName>
        <fullName evidence="3">LysM domain-containing protein</fullName>
    </submittedName>
</protein>
<proteinExistence type="predicted"/>
<dbReference type="KEGG" id="ddh:Desde_2181"/>
<dbReference type="PROSITE" id="PS51782">
    <property type="entry name" value="LYSM"/>
    <property type="match status" value="1"/>
</dbReference>
<sequence length="120" mass="14247">MSTCSSSVRHYRSYNRDYRNYRMRKLLRQLCSYLLLFLMIFGSMGWFFWDWNQANSRVEKLVFQPQIVQSGDTLWSLAENSGLQIDTRTLVLKIMEYNQLTDTTIQTGQVIYTPISENQP</sequence>
<reference evidence="3 4" key="2">
    <citation type="journal article" date="2015" name="J. Bacteriol.">
        <title>Genomic, proteomic, and biochemical analysis of the organohalide respiratory pathway in Desulfitobacterium dehalogenans.</title>
        <authorList>
            <person name="Kruse T."/>
            <person name="van de Pas B.A."/>
            <person name="Atteia A."/>
            <person name="Krab K."/>
            <person name="Hagen W.R."/>
            <person name="Goodwin L."/>
            <person name="Chain P."/>
            <person name="Boeren S."/>
            <person name="Maphosa F."/>
            <person name="Schraa G."/>
            <person name="de Vos W.M."/>
            <person name="van der Oost J."/>
            <person name="Smidt H."/>
            <person name="Stams A.J."/>
        </authorList>
    </citation>
    <scope>NUCLEOTIDE SEQUENCE [LARGE SCALE GENOMIC DNA]</scope>
    <source>
        <strain evidence="4">ATCC 51507 / DSM 9161 / JW/IU-DC1</strain>
    </source>
</reference>
<dbReference type="InterPro" id="IPR036779">
    <property type="entry name" value="LysM_dom_sf"/>
</dbReference>
<accession>I4A992</accession>